<dbReference type="EMBL" id="JBBHLL010000157">
    <property type="protein sequence ID" value="KAK7812188.1"/>
    <property type="molecule type" value="Genomic_DNA"/>
</dbReference>
<feature type="non-terminal residue" evidence="2">
    <location>
        <position position="1"/>
    </location>
</feature>
<evidence type="ECO:0000313" key="2">
    <source>
        <dbReference type="EMBL" id="KAK7812188.1"/>
    </source>
</evidence>
<comment type="caution">
    <text evidence="2">The sequence shown here is derived from an EMBL/GenBank/DDBJ whole genome shotgun (WGS) entry which is preliminary data.</text>
</comment>
<protein>
    <submittedName>
        <fullName evidence="2">Uncharacterized protein</fullName>
    </submittedName>
</protein>
<feature type="region of interest" description="Disordered" evidence="1">
    <location>
        <begin position="1"/>
        <end position="107"/>
    </location>
</feature>
<feature type="compositionally biased region" description="Low complexity" evidence="1">
    <location>
        <begin position="72"/>
        <end position="84"/>
    </location>
</feature>
<evidence type="ECO:0000313" key="3">
    <source>
        <dbReference type="Proteomes" id="UP001488838"/>
    </source>
</evidence>
<keyword evidence="3" id="KW-1185">Reference proteome</keyword>
<organism evidence="2 3">
    <name type="scientific">Myodes glareolus</name>
    <name type="common">Bank vole</name>
    <name type="synonym">Clethrionomys glareolus</name>
    <dbReference type="NCBI Taxonomy" id="447135"/>
    <lineage>
        <taxon>Eukaryota</taxon>
        <taxon>Metazoa</taxon>
        <taxon>Chordata</taxon>
        <taxon>Craniata</taxon>
        <taxon>Vertebrata</taxon>
        <taxon>Euteleostomi</taxon>
        <taxon>Mammalia</taxon>
        <taxon>Eutheria</taxon>
        <taxon>Euarchontoglires</taxon>
        <taxon>Glires</taxon>
        <taxon>Rodentia</taxon>
        <taxon>Myomorpha</taxon>
        <taxon>Muroidea</taxon>
        <taxon>Cricetidae</taxon>
        <taxon>Arvicolinae</taxon>
        <taxon>Myodes</taxon>
    </lineage>
</organism>
<accession>A0AAW0IDI4</accession>
<feature type="region of interest" description="Disordered" evidence="1">
    <location>
        <begin position="119"/>
        <end position="159"/>
    </location>
</feature>
<name>A0AAW0IDI4_MYOGA</name>
<dbReference type="Proteomes" id="UP001488838">
    <property type="component" value="Unassembled WGS sequence"/>
</dbReference>
<gene>
    <name evidence="2" type="ORF">U0070_014779</name>
</gene>
<proteinExistence type="predicted"/>
<feature type="compositionally biased region" description="Basic and acidic residues" evidence="1">
    <location>
        <begin position="33"/>
        <end position="51"/>
    </location>
</feature>
<reference evidence="2 3" key="1">
    <citation type="journal article" date="2023" name="bioRxiv">
        <title>Conserved and derived expression patterns and positive selection on dental genes reveal complex evolutionary context of ever-growing rodent molars.</title>
        <authorList>
            <person name="Calamari Z.T."/>
            <person name="Song A."/>
            <person name="Cohen E."/>
            <person name="Akter M."/>
            <person name="Roy R.D."/>
            <person name="Hallikas O."/>
            <person name="Christensen M.M."/>
            <person name="Li P."/>
            <person name="Marangoni P."/>
            <person name="Jernvall J."/>
            <person name="Klein O.D."/>
        </authorList>
    </citation>
    <scope>NUCLEOTIDE SEQUENCE [LARGE SCALE GENOMIC DNA]</scope>
    <source>
        <strain evidence="2">V071</strain>
    </source>
</reference>
<feature type="compositionally biased region" description="Polar residues" evidence="1">
    <location>
        <begin position="1"/>
        <end position="10"/>
    </location>
</feature>
<evidence type="ECO:0000256" key="1">
    <source>
        <dbReference type="SAM" id="MobiDB-lite"/>
    </source>
</evidence>
<dbReference type="AlphaFoldDB" id="A0AAW0IDI4"/>
<sequence>SSQQPLSGLRSSWRLGTPQQAPPFIEPGGGARSDARAFSERRRGGCRERASSARPGSGGRSRLGGQWLDAPRSALGVRAAAGAADEGREAEPRWAAGRAGGIMDPSLLRDRELFKKRALSNPVVEKRSVPSELPSASSKKKKAKVEHGGTSGSKQSAGECNCLGTVCFHFSGN</sequence>